<protein>
    <submittedName>
        <fullName evidence="1">Uncharacterized protein</fullName>
    </submittedName>
</protein>
<keyword evidence="2" id="KW-1185">Reference proteome</keyword>
<evidence type="ECO:0000313" key="1">
    <source>
        <dbReference type="EMBL" id="SBT30555.1"/>
    </source>
</evidence>
<dbReference type="AlphaFoldDB" id="A0A1A8YG81"/>
<accession>A0A1A8YG81</accession>
<organism evidence="1 2">
    <name type="scientific">Plasmodium ovale wallikeri</name>
    <dbReference type="NCBI Taxonomy" id="864142"/>
    <lineage>
        <taxon>Eukaryota</taxon>
        <taxon>Sar</taxon>
        <taxon>Alveolata</taxon>
        <taxon>Apicomplexa</taxon>
        <taxon>Aconoidasida</taxon>
        <taxon>Haemosporida</taxon>
        <taxon>Plasmodiidae</taxon>
        <taxon>Plasmodium</taxon>
        <taxon>Plasmodium (Plasmodium)</taxon>
    </lineage>
</organism>
<proteinExistence type="predicted"/>
<sequence>MMILHAETVNTDWKHLLTTPSGFSVASKLHTSFFSQVGLIRKKCKVAKWQRSNGAKECAHVDVWTMQREDECKKVKHIYSRGQKKKKKKKKAKMFYAHHYGITARRAYRGGKAVVGLLPSPSSFFTFHLEIRNTR</sequence>
<evidence type="ECO:0000313" key="2">
    <source>
        <dbReference type="Proteomes" id="UP000078555"/>
    </source>
</evidence>
<reference evidence="2" key="1">
    <citation type="submission" date="2016-05" db="EMBL/GenBank/DDBJ databases">
        <authorList>
            <person name="Naeem Raeece"/>
        </authorList>
    </citation>
    <scope>NUCLEOTIDE SEQUENCE [LARGE SCALE GENOMIC DNA]</scope>
</reference>
<dbReference type="EMBL" id="FLRD01000003">
    <property type="protein sequence ID" value="SBT30555.1"/>
    <property type="molecule type" value="Genomic_DNA"/>
</dbReference>
<name>A0A1A8YG81_PLAOA</name>
<gene>
    <name evidence="1" type="ORF">POVWA1_002210</name>
</gene>
<dbReference type="Proteomes" id="UP000078555">
    <property type="component" value="Unassembled WGS sequence"/>
</dbReference>